<dbReference type="Proteomes" id="UP000449710">
    <property type="component" value="Unassembled WGS sequence"/>
</dbReference>
<accession>A0AA44BEY1</accession>
<dbReference type="PANTHER" id="PTHR34390:SF2">
    <property type="entry name" value="SUCCINATE TRANSPORTER SUBUNIT YJJP-RELATED"/>
    <property type="match status" value="1"/>
</dbReference>
<comment type="subcellular location">
    <subcellularLocation>
        <location evidence="1">Cell membrane</location>
        <topology evidence="1">Multi-pass membrane protein</topology>
    </subcellularLocation>
</comment>
<dbReference type="InterPro" id="IPR010619">
    <property type="entry name" value="ThrE-like_N"/>
</dbReference>
<feature type="transmembrane region" description="Helical" evidence="7">
    <location>
        <begin position="177"/>
        <end position="197"/>
    </location>
</feature>
<evidence type="ECO:0000256" key="4">
    <source>
        <dbReference type="ARBA" id="ARBA00022989"/>
    </source>
</evidence>
<evidence type="ECO:0000259" key="8">
    <source>
        <dbReference type="Pfam" id="PF06738"/>
    </source>
</evidence>
<feature type="transmembrane region" description="Helical" evidence="7">
    <location>
        <begin position="236"/>
        <end position="260"/>
    </location>
</feature>
<comment type="caution">
    <text evidence="9">The sequence shown here is derived from an EMBL/GenBank/DDBJ whole genome shotgun (WGS) entry which is preliminary data.</text>
</comment>
<keyword evidence="10" id="KW-1185">Reference proteome</keyword>
<evidence type="ECO:0000256" key="7">
    <source>
        <dbReference type="SAM" id="Phobius"/>
    </source>
</evidence>
<dbReference type="PANTHER" id="PTHR34390">
    <property type="entry name" value="UPF0442 PROTEIN YJJB-RELATED"/>
    <property type="match status" value="1"/>
</dbReference>
<reference evidence="9 10" key="1">
    <citation type="submission" date="2019-04" db="EMBL/GenBank/DDBJ databases">
        <title>Isachenkonia alkalipeptolytica gen. nov. sp. nov. a new anaerobic, alkiliphilic organothrophic bacterium capable to reduce synthesized ferrihydrite isolated from a soda lake.</title>
        <authorList>
            <person name="Toshchakov S.V."/>
            <person name="Zavarzina D.G."/>
            <person name="Zhilina T.N."/>
            <person name="Kostrikina N.A."/>
            <person name="Kublanov I.V."/>
        </authorList>
    </citation>
    <scope>NUCLEOTIDE SEQUENCE [LARGE SCALE GENOMIC DNA]</scope>
    <source>
        <strain evidence="9 10">Z-1701</strain>
    </source>
</reference>
<dbReference type="GO" id="GO:0015744">
    <property type="term" value="P:succinate transport"/>
    <property type="evidence" value="ECO:0007669"/>
    <property type="project" value="TreeGrafter"/>
</dbReference>
<keyword evidence="4 7" id="KW-1133">Transmembrane helix</keyword>
<dbReference type="GO" id="GO:0005886">
    <property type="term" value="C:plasma membrane"/>
    <property type="evidence" value="ECO:0007669"/>
    <property type="project" value="UniProtKB-SubCell"/>
</dbReference>
<evidence type="ECO:0000313" key="9">
    <source>
        <dbReference type="EMBL" id="NBG88016.1"/>
    </source>
</evidence>
<dbReference type="AlphaFoldDB" id="A0AA44BEY1"/>
<organism evidence="9 10">
    <name type="scientific">Isachenkonia alkalipeptolytica</name>
    <dbReference type="NCBI Taxonomy" id="2565777"/>
    <lineage>
        <taxon>Bacteria</taxon>
        <taxon>Bacillati</taxon>
        <taxon>Bacillota</taxon>
        <taxon>Clostridia</taxon>
        <taxon>Eubacteriales</taxon>
        <taxon>Clostridiaceae</taxon>
        <taxon>Isachenkonia</taxon>
    </lineage>
</organism>
<evidence type="ECO:0000256" key="5">
    <source>
        <dbReference type="ARBA" id="ARBA00023136"/>
    </source>
</evidence>
<dbReference type="GO" id="GO:0022857">
    <property type="term" value="F:transmembrane transporter activity"/>
    <property type="evidence" value="ECO:0007669"/>
    <property type="project" value="InterPro"/>
</dbReference>
<evidence type="ECO:0000256" key="3">
    <source>
        <dbReference type="ARBA" id="ARBA00022692"/>
    </source>
</evidence>
<protein>
    <submittedName>
        <fullName evidence="9">Threonine/serine exporter family protein</fullName>
    </submittedName>
</protein>
<keyword evidence="5 7" id="KW-0472">Membrane</keyword>
<dbReference type="EMBL" id="SUMG01000005">
    <property type="protein sequence ID" value="NBG88016.1"/>
    <property type="molecule type" value="Genomic_DNA"/>
</dbReference>
<keyword evidence="2" id="KW-1003">Cell membrane</keyword>
<comment type="similarity">
    <text evidence="6">Belongs to the ThrE exporter (TC 2.A.79) family.</text>
</comment>
<dbReference type="InterPro" id="IPR050539">
    <property type="entry name" value="ThrE_Dicarb/AminoAcid_Exp"/>
</dbReference>
<sequence length="267" mass="29469">MKEENALATSQKEILILAIYAAEIMVRNGSETYRVEDTILRICKSEGLDYVEALVTPTGILVSIDQSHSSQHHMLTFNKRIQHRQINLEKVSEVNDFSRRFVVKEMSVEEGMKRLREIDNKKPPYRISVQALFGGVASGFFVLLIGANFMEFLTALLSTILMTFVLGVLIKRELSYFFAHLTGGMIAASLAILASNLHPDIRVNIVIIGGIMVMVPGVAITNGLRDTVAGDLMSGIIRGVEALVIAVSIAFGVGFVLNVWNVAQRFL</sequence>
<evidence type="ECO:0000256" key="1">
    <source>
        <dbReference type="ARBA" id="ARBA00004651"/>
    </source>
</evidence>
<keyword evidence="3 7" id="KW-0812">Transmembrane</keyword>
<evidence type="ECO:0000313" key="10">
    <source>
        <dbReference type="Proteomes" id="UP000449710"/>
    </source>
</evidence>
<evidence type="ECO:0000256" key="6">
    <source>
        <dbReference type="ARBA" id="ARBA00034125"/>
    </source>
</evidence>
<feature type="domain" description="Threonine/serine exporter-like N-terminal" evidence="8">
    <location>
        <begin position="17"/>
        <end position="259"/>
    </location>
</feature>
<name>A0AA44BEY1_9CLOT</name>
<feature type="transmembrane region" description="Helical" evidence="7">
    <location>
        <begin position="203"/>
        <end position="224"/>
    </location>
</feature>
<feature type="transmembrane region" description="Helical" evidence="7">
    <location>
        <begin position="152"/>
        <end position="170"/>
    </location>
</feature>
<dbReference type="Pfam" id="PF06738">
    <property type="entry name" value="ThrE"/>
    <property type="match status" value="1"/>
</dbReference>
<feature type="transmembrane region" description="Helical" evidence="7">
    <location>
        <begin position="125"/>
        <end position="146"/>
    </location>
</feature>
<evidence type="ECO:0000256" key="2">
    <source>
        <dbReference type="ARBA" id="ARBA00022475"/>
    </source>
</evidence>
<proteinExistence type="inferred from homology"/>
<gene>
    <name evidence="9" type="ORF">ISALK_05830</name>
</gene>